<dbReference type="eggNOG" id="COG1729">
    <property type="taxonomic scope" value="Bacteria"/>
</dbReference>
<dbReference type="STRING" id="484019.THA_1708"/>
<dbReference type="OrthoDB" id="49467at2"/>
<dbReference type="EMBL" id="CP001185">
    <property type="protein sequence ID" value="ACJ76144.1"/>
    <property type="molecule type" value="Genomic_DNA"/>
</dbReference>
<dbReference type="InterPro" id="IPR011990">
    <property type="entry name" value="TPR-like_helical_dom_sf"/>
</dbReference>
<protein>
    <submittedName>
        <fullName evidence="6">Tetratricopeptide repeat domain protein</fullName>
    </submittedName>
</protein>
<feature type="repeat" description="TPR" evidence="3">
    <location>
        <begin position="24"/>
        <end position="57"/>
    </location>
</feature>
<keyword evidence="4" id="KW-0175">Coiled coil</keyword>
<keyword evidence="7" id="KW-1185">Reference proteome</keyword>
<dbReference type="KEGG" id="taf:THA_1708"/>
<evidence type="ECO:0000256" key="3">
    <source>
        <dbReference type="PROSITE-ProRule" id="PRU00339"/>
    </source>
</evidence>
<dbReference type="Pfam" id="PF07719">
    <property type="entry name" value="TPR_2"/>
    <property type="match status" value="1"/>
</dbReference>
<dbReference type="SMART" id="SM00028">
    <property type="entry name" value="TPR"/>
    <property type="match status" value="1"/>
</dbReference>
<feature type="transmembrane region" description="Helical" evidence="5">
    <location>
        <begin position="139"/>
        <end position="156"/>
    </location>
</feature>
<organism evidence="6 7">
    <name type="scientific">Thermosipho africanus (strain TCF52B)</name>
    <dbReference type="NCBI Taxonomy" id="484019"/>
    <lineage>
        <taxon>Bacteria</taxon>
        <taxon>Thermotogati</taxon>
        <taxon>Thermotogota</taxon>
        <taxon>Thermotogae</taxon>
        <taxon>Thermotogales</taxon>
        <taxon>Fervidobacteriaceae</taxon>
        <taxon>Thermosipho</taxon>
    </lineage>
</organism>
<evidence type="ECO:0000256" key="5">
    <source>
        <dbReference type="SAM" id="Phobius"/>
    </source>
</evidence>
<dbReference type="Gene3D" id="1.25.40.10">
    <property type="entry name" value="Tetratricopeptide repeat domain"/>
    <property type="match status" value="1"/>
</dbReference>
<evidence type="ECO:0000313" key="7">
    <source>
        <dbReference type="Proteomes" id="UP000002453"/>
    </source>
</evidence>
<keyword evidence="5" id="KW-0812">Transmembrane</keyword>
<keyword evidence="5" id="KW-1133">Transmembrane helix</keyword>
<keyword evidence="1" id="KW-0677">Repeat</keyword>
<accession>B7IDR7</accession>
<proteinExistence type="predicted"/>
<dbReference type="SUPFAM" id="SSF48452">
    <property type="entry name" value="TPR-like"/>
    <property type="match status" value="1"/>
</dbReference>
<evidence type="ECO:0000256" key="1">
    <source>
        <dbReference type="ARBA" id="ARBA00022737"/>
    </source>
</evidence>
<sequence length="367" mass="42655">MKRFLILIMFIIILNTLFSFEKKAIEYYQAGLNAYQQSNYEKALYYFEKALVIDPSIEGYDTSLKFKAGISAYMIGNYEKAKAYLSGYTENPFVKELLNDILKNSTSTSEEWSNWIEKYKPIELPASTETTNKKNNSKLILFLITFLSSFVILLIMELRVIKAKKTYPQPLETTKEFEQQLTTKTSGIIFNESEELIPENSYTMDFNELINKELSFLSELFEELEEIENNNEEEIKSDIEDNIENSNPEIIAEKENKEEENVDIDEVIEEIDELEEMVSAQDEKLIKNEVEQSLIEKIKSLEISSSEESSGELPIEIAEEFSSLNIEEIFSKLDEKEELEEGELKLITEKLKEFISTTNQKEEEEII</sequence>
<evidence type="ECO:0000313" key="6">
    <source>
        <dbReference type="EMBL" id="ACJ76144.1"/>
    </source>
</evidence>
<keyword evidence="2 3" id="KW-0802">TPR repeat</keyword>
<dbReference type="PROSITE" id="PS50005">
    <property type="entry name" value="TPR"/>
    <property type="match status" value="1"/>
</dbReference>
<evidence type="ECO:0000256" key="4">
    <source>
        <dbReference type="SAM" id="Coils"/>
    </source>
</evidence>
<dbReference type="Proteomes" id="UP000002453">
    <property type="component" value="Chromosome"/>
</dbReference>
<dbReference type="RefSeq" id="WP_012580365.1">
    <property type="nucleotide sequence ID" value="NC_011653.1"/>
</dbReference>
<dbReference type="InterPro" id="IPR019734">
    <property type="entry name" value="TPR_rpt"/>
</dbReference>
<reference evidence="6 7" key="1">
    <citation type="journal article" date="2009" name="J. Bacteriol.">
        <title>The genome of Thermosipho africanus TCF52B: lateral genetic connections to the Firmicutes and Archaea.</title>
        <authorList>
            <person name="Nesboe C.L."/>
            <person name="Bapteste E."/>
            <person name="Curtis B."/>
            <person name="Dahle H."/>
            <person name="Lopez P."/>
            <person name="Macleod D."/>
            <person name="Dlutek M."/>
            <person name="Bowman S."/>
            <person name="Zhaxybayeva O."/>
            <person name="Birkeland N.-K."/>
            <person name="Doolittle W.F."/>
        </authorList>
    </citation>
    <scope>NUCLEOTIDE SEQUENCE [LARGE SCALE GENOMIC DNA]</scope>
    <source>
        <strain evidence="6 7">TCF52B</strain>
    </source>
</reference>
<keyword evidence="5" id="KW-0472">Membrane</keyword>
<dbReference type="HOGENOM" id="CLU_735183_0_0_0"/>
<name>B7IDR7_THEAB</name>
<evidence type="ECO:0000256" key="2">
    <source>
        <dbReference type="ARBA" id="ARBA00022803"/>
    </source>
</evidence>
<feature type="coiled-coil region" evidence="4">
    <location>
        <begin position="207"/>
        <end position="291"/>
    </location>
</feature>
<dbReference type="PROSITE" id="PS50293">
    <property type="entry name" value="TPR_REGION"/>
    <property type="match status" value="1"/>
</dbReference>
<dbReference type="AlphaFoldDB" id="B7IDR7"/>
<dbReference type="InterPro" id="IPR013105">
    <property type="entry name" value="TPR_2"/>
</dbReference>
<gene>
    <name evidence="6" type="ordered locus">THA_1708</name>
</gene>